<sequence>MPSGHSVASCISAFLSPSGSHQTLRRPSLYCLAWPGFATPDEVRTRNKQPWPGKATHPICPLAGQRFANGKISGQGSSRRIKKSTRGTACAVGRGKTSTAELTSR</sequence>
<gene>
    <name evidence="2" type="ORF">BO80DRAFT_91841</name>
</gene>
<accession>A0A395GZ10</accession>
<dbReference type="GeneID" id="37229782"/>
<evidence type="ECO:0000313" key="3">
    <source>
        <dbReference type="Proteomes" id="UP000249402"/>
    </source>
</evidence>
<feature type="compositionally biased region" description="Polar residues" evidence="1">
    <location>
        <begin position="96"/>
        <end position="105"/>
    </location>
</feature>
<evidence type="ECO:0000256" key="1">
    <source>
        <dbReference type="SAM" id="MobiDB-lite"/>
    </source>
</evidence>
<dbReference type="AlphaFoldDB" id="A0A395GZ10"/>
<dbReference type="Proteomes" id="UP000249402">
    <property type="component" value="Unassembled WGS sequence"/>
</dbReference>
<reference evidence="2 3" key="1">
    <citation type="submission" date="2018-02" db="EMBL/GenBank/DDBJ databases">
        <title>The genomes of Aspergillus section Nigri reveals drivers in fungal speciation.</title>
        <authorList>
            <consortium name="DOE Joint Genome Institute"/>
            <person name="Vesth T.C."/>
            <person name="Nybo J."/>
            <person name="Theobald S."/>
            <person name="Brandl J."/>
            <person name="Frisvad J.C."/>
            <person name="Nielsen K.F."/>
            <person name="Lyhne E.K."/>
            <person name="Kogle M.E."/>
            <person name="Kuo A."/>
            <person name="Riley R."/>
            <person name="Clum A."/>
            <person name="Nolan M."/>
            <person name="Lipzen A."/>
            <person name="Salamov A."/>
            <person name="Henrissat B."/>
            <person name="Wiebenga A."/>
            <person name="De vries R.P."/>
            <person name="Grigoriev I.V."/>
            <person name="Mortensen U.H."/>
            <person name="Andersen M.R."/>
            <person name="Baker S.E."/>
        </authorList>
    </citation>
    <scope>NUCLEOTIDE SEQUENCE [LARGE SCALE GENOMIC DNA]</scope>
    <source>
        <strain evidence="2 3">CBS 121593</strain>
    </source>
</reference>
<protein>
    <submittedName>
        <fullName evidence="2">Uncharacterized protein</fullName>
    </submittedName>
</protein>
<proteinExistence type="predicted"/>
<keyword evidence="3" id="KW-1185">Reference proteome</keyword>
<evidence type="ECO:0000313" key="2">
    <source>
        <dbReference type="EMBL" id="RAL00563.1"/>
    </source>
</evidence>
<name>A0A395GZ10_9EURO</name>
<dbReference type="RefSeq" id="XP_025574890.1">
    <property type="nucleotide sequence ID" value="XM_025724917.1"/>
</dbReference>
<dbReference type="VEuPathDB" id="FungiDB:BO80DRAFT_91841"/>
<feature type="region of interest" description="Disordered" evidence="1">
    <location>
        <begin position="71"/>
        <end position="105"/>
    </location>
</feature>
<organism evidence="2 3">
    <name type="scientific">Aspergillus ibericus CBS 121593</name>
    <dbReference type="NCBI Taxonomy" id="1448316"/>
    <lineage>
        <taxon>Eukaryota</taxon>
        <taxon>Fungi</taxon>
        <taxon>Dikarya</taxon>
        <taxon>Ascomycota</taxon>
        <taxon>Pezizomycotina</taxon>
        <taxon>Eurotiomycetes</taxon>
        <taxon>Eurotiomycetidae</taxon>
        <taxon>Eurotiales</taxon>
        <taxon>Aspergillaceae</taxon>
        <taxon>Aspergillus</taxon>
        <taxon>Aspergillus subgen. Circumdati</taxon>
    </lineage>
</organism>
<dbReference type="EMBL" id="KZ824439">
    <property type="protein sequence ID" value="RAL00563.1"/>
    <property type="molecule type" value="Genomic_DNA"/>
</dbReference>